<dbReference type="RefSeq" id="WP_104519144.1">
    <property type="nucleotide sequence ID" value="NZ_NHRY01000128.1"/>
</dbReference>
<dbReference type="Proteomes" id="UP000239724">
    <property type="component" value="Unassembled WGS sequence"/>
</dbReference>
<accession>A0A2S6NHQ4</accession>
<dbReference type="EMBL" id="NHRY01000128">
    <property type="protein sequence ID" value="PPQ34156.1"/>
    <property type="molecule type" value="Genomic_DNA"/>
</dbReference>
<proteinExistence type="predicted"/>
<name>A0A2S6NHQ4_RHOGL</name>
<comment type="caution">
    <text evidence="1">The sequence shown here is derived from an EMBL/GenBank/DDBJ whole genome shotgun (WGS) entry which is preliminary data.</text>
</comment>
<evidence type="ECO:0008006" key="3">
    <source>
        <dbReference type="Google" id="ProtNLM"/>
    </source>
</evidence>
<sequence length="113" mass="12667">MNANDNLFETSGAEVRFTLTNHAKDRMTTRALRADAINAALAYGRVVCVRGADIYVIGRKEIARYAKERIDLSAYDGVQVVTADGVILTLYRNSCFNRLRDRRTHRCPLAFAA</sequence>
<gene>
    <name evidence="1" type="ORF">CCS01_12305</name>
</gene>
<evidence type="ECO:0000313" key="1">
    <source>
        <dbReference type="EMBL" id="PPQ34156.1"/>
    </source>
</evidence>
<dbReference type="AlphaFoldDB" id="A0A2S6NHQ4"/>
<protein>
    <recommendedName>
        <fullName evidence="3">DUF4258 domain-containing protein</fullName>
    </recommendedName>
</protein>
<keyword evidence="2" id="KW-1185">Reference proteome</keyword>
<organism evidence="1 2">
    <name type="scientific">Rhodopila globiformis</name>
    <name type="common">Rhodopseudomonas globiformis</name>
    <dbReference type="NCBI Taxonomy" id="1071"/>
    <lineage>
        <taxon>Bacteria</taxon>
        <taxon>Pseudomonadati</taxon>
        <taxon>Pseudomonadota</taxon>
        <taxon>Alphaproteobacteria</taxon>
        <taxon>Acetobacterales</taxon>
        <taxon>Acetobacteraceae</taxon>
        <taxon>Rhodopila</taxon>
    </lineage>
</organism>
<evidence type="ECO:0000313" key="2">
    <source>
        <dbReference type="Proteomes" id="UP000239724"/>
    </source>
</evidence>
<reference evidence="1 2" key="1">
    <citation type="journal article" date="2018" name="Arch. Microbiol.">
        <title>New insights into the metabolic potential of the phototrophic purple bacterium Rhodopila globiformis DSM 161(T) from its draft genome sequence and evidence for a vanadium-dependent nitrogenase.</title>
        <authorList>
            <person name="Imhoff J.F."/>
            <person name="Rahn T."/>
            <person name="Kunzel S."/>
            <person name="Neulinger S.C."/>
        </authorList>
    </citation>
    <scope>NUCLEOTIDE SEQUENCE [LARGE SCALE GENOMIC DNA]</scope>
    <source>
        <strain evidence="1 2">DSM 161</strain>
    </source>
</reference>
<dbReference type="OrthoDB" id="7365069at2"/>